<accession>A0A818R7Z1</accession>
<evidence type="ECO:0000313" key="1">
    <source>
        <dbReference type="EMBL" id="CAF0940839.1"/>
    </source>
</evidence>
<proteinExistence type="predicted"/>
<protein>
    <submittedName>
        <fullName evidence="2">Uncharacterized protein</fullName>
    </submittedName>
</protein>
<dbReference type="Proteomes" id="UP000663836">
    <property type="component" value="Unassembled WGS sequence"/>
</dbReference>
<name>A0A818R7Z1_9BILA</name>
<dbReference type="EMBL" id="CAJOBD010000356">
    <property type="protein sequence ID" value="CAF3652699.1"/>
    <property type="molecule type" value="Genomic_DNA"/>
</dbReference>
<evidence type="ECO:0000313" key="3">
    <source>
        <dbReference type="Proteomes" id="UP000663836"/>
    </source>
</evidence>
<comment type="caution">
    <text evidence="2">The sequence shown here is derived from an EMBL/GenBank/DDBJ whole genome shotgun (WGS) entry which is preliminary data.</text>
</comment>
<dbReference type="EMBL" id="CAJNOT010000322">
    <property type="protein sequence ID" value="CAF0940839.1"/>
    <property type="molecule type" value="Genomic_DNA"/>
</dbReference>
<gene>
    <name evidence="2" type="ORF">JBS370_LOCUS6446</name>
    <name evidence="1" type="ORF">ZHD862_LOCUS9457</name>
</gene>
<dbReference type="AlphaFoldDB" id="A0A818R7Z1"/>
<sequence>MSTSSYFSQIFPDSTYFESEYDGINDSLTISSKRSVRQYSPSPLIFRSSRLPSPNSFLQLSSISKKTGSLSSYYSAPHLHLSLYRIQTNNIKQIDRLIEETSTSPFQQ</sequence>
<reference evidence="2" key="1">
    <citation type="submission" date="2021-02" db="EMBL/GenBank/DDBJ databases">
        <authorList>
            <person name="Nowell W R."/>
        </authorList>
    </citation>
    <scope>NUCLEOTIDE SEQUENCE</scope>
</reference>
<dbReference type="Proteomes" id="UP000663864">
    <property type="component" value="Unassembled WGS sequence"/>
</dbReference>
<organism evidence="2 3">
    <name type="scientific">Rotaria sordida</name>
    <dbReference type="NCBI Taxonomy" id="392033"/>
    <lineage>
        <taxon>Eukaryota</taxon>
        <taxon>Metazoa</taxon>
        <taxon>Spiralia</taxon>
        <taxon>Gnathifera</taxon>
        <taxon>Rotifera</taxon>
        <taxon>Eurotatoria</taxon>
        <taxon>Bdelloidea</taxon>
        <taxon>Philodinida</taxon>
        <taxon>Philodinidae</taxon>
        <taxon>Rotaria</taxon>
    </lineage>
</organism>
<evidence type="ECO:0000313" key="2">
    <source>
        <dbReference type="EMBL" id="CAF3652699.1"/>
    </source>
</evidence>